<feature type="region of interest" description="Disordered" evidence="1">
    <location>
        <begin position="727"/>
        <end position="792"/>
    </location>
</feature>
<dbReference type="InterPro" id="IPR045342">
    <property type="entry name" value="Etd1"/>
</dbReference>
<organism evidence="2 3">
    <name type="scientific">Aspergillus novofumigatus (strain IBT 16806)</name>
    <dbReference type="NCBI Taxonomy" id="1392255"/>
    <lineage>
        <taxon>Eukaryota</taxon>
        <taxon>Fungi</taxon>
        <taxon>Dikarya</taxon>
        <taxon>Ascomycota</taxon>
        <taxon>Pezizomycotina</taxon>
        <taxon>Eurotiomycetes</taxon>
        <taxon>Eurotiomycetidae</taxon>
        <taxon>Eurotiales</taxon>
        <taxon>Aspergillaceae</taxon>
        <taxon>Aspergillus</taxon>
        <taxon>Aspergillus subgen. Fumigati</taxon>
    </lineage>
</organism>
<feature type="compositionally biased region" description="Basic and acidic residues" evidence="1">
    <location>
        <begin position="624"/>
        <end position="635"/>
    </location>
</feature>
<feature type="region of interest" description="Disordered" evidence="1">
    <location>
        <begin position="894"/>
        <end position="938"/>
    </location>
</feature>
<feature type="compositionally biased region" description="Polar residues" evidence="1">
    <location>
        <begin position="780"/>
        <end position="789"/>
    </location>
</feature>
<protein>
    <submittedName>
        <fullName evidence="2">Uncharacterized protein</fullName>
    </submittedName>
</protein>
<feature type="compositionally biased region" description="Low complexity" evidence="1">
    <location>
        <begin position="200"/>
        <end position="213"/>
    </location>
</feature>
<evidence type="ECO:0000313" key="2">
    <source>
        <dbReference type="EMBL" id="PKX93203.1"/>
    </source>
</evidence>
<reference evidence="3" key="1">
    <citation type="journal article" date="2018" name="Proc. Natl. Acad. Sci. U.S.A.">
        <title>Linking secondary metabolites to gene clusters through genome sequencing of six diverse Aspergillus species.</title>
        <authorList>
            <person name="Kaerboelling I."/>
            <person name="Vesth T.C."/>
            <person name="Frisvad J.C."/>
            <person name="Nybo J.L."/>
            <person name="Theobald S."/>
            <person name="Kuo A."/>
            <person name="Bowyer P."/>
            <person name="Matsuda Y."/>
            <person name="Mondo S."/>
            <person name="Lyhne E.K."/>
            <person name="Kogle M.E."/>
            <person name="Clum A."/>
            <person name="Lipzen A."/>
            <person name="Salamov A."/>
            <person name="Ngan C.Y."/>
            <person name="Daum C."/>
            <person name="Chiniquy J."/>
            <person name="Barry K."/>
            <person name="LaButti K."/>
            <person name="Haridas S."/>
            <person name="Simmons B.A."/>
            <person name="Magnuson J.K."/>
            <person name="Mortensen U.H."/>
            <person name="Larsen T.O."/>
            <person name="Grigoriev I.V."/>
            <person name="Baker S.E."/>
            <person name="Andersen M.R."/>
        </authorList>
    </citation>
    <scope>NUCLEOTIDE SEQUENCE [LARGE SCALE GENOMIC DNA]</scope>
    <source>
        <strain evidence="3">IBT 16806</strain>
    </source>
</reference>
<feature type="compositionally biased region" description="Low complexity" evidence="1">
    <location>
        <begin position="139"/>
        <end position="169"/>
    </location>
</feature>
<feature type="compositionally biased region" description="Basic and acidic residues" evidence="1">
    <location>
        <begin position="727"/>
        <end position="752"/>
    </location>
</feature>
<dbReference type="EMBL" id="MSZS01000005">
    <property type="protein sequence ID" value="PKX93203.1"/>
    <property type="molecule type" value="Genomic_DNA"/>
</dbReference>
<feature type="region of interest" description="Disordered" evidence="1">
    <location>
        <begin position="46"/>
        <end position="225"/>
    </location>
</feature>
<feature type="compositionally biased region" description="Polar residues" evidence="1">
    <location>
        <begin position="901"/>
        <end position="925"/>
    </location>
</feature>
<feature type="region of interest" description="Disordered" evidence="1">
    <location>
        <begin position="333"/>
        <end position="441"/>
    </location>
</feature>
<dbReference type="GO" id="GO:1902412">
    <property type="term" value="P:regulation of mitotic cytokinesis"/>
    <property type="evidence" value="ECO:0007669"/>
    <property type="project" value="InterPro"/>
</dbReference>
<gene>
    <name evidence="2" type="ORF">P174DRAFT_422208</name>
</gene>
<accession>A0A2I1C6G4</accession>
<sequence length="1054" mass="115644">MEHVSTLCAVSTVGIAATGFALGRIDRPSSKQGRFRRKTLLRDYRAPTANNTVSPAFGTKSPDSPSFPSTVCDVKAHHIADPSQPHSDVASPEVNSGDSQSRRKSSFAGVIRRRRGHTMTSPPSHLKEDSDTPSHSRRPSSSWLRRLSIQPQESRLSNNGPLSPSSNDPTSPGLSRLSSQRRVPNKLVKRTPSQHSNGLPSSARAPSSPWAPSQLRRPATSYQRSEVLRHRATHSLNFEPGSIIDPASHSVEAGSSIDIEGGAWQPYLRASLEGLTERLARRLSTATRPKEQALRRILPSPDALPALLLATSITMKEPAINITSNEFAPASPVQFRDPFKLDDPPRARDAPSLVKSNSGPSSIVLDEADPKSPEKGSSTAASKQPSSGPPVWPKRRAVSTPFPELPNSKAATSESRQLNGKRNITDPNIFRRPPDASQAGYPNFLTAKIMRSRRSITPSYLREYRAELGLCRDYGNRPVTSDAVAPSAYQNAFFRTSDLTFLWSVRQRPKRHSIAASDPASSAIGSDDTRIFTSGDEDESDFLTDTAFDSIRTHFTIGSNSGSRGSRIETMFDKDPVESLADHEIRIEALEPRGPRMLHGLAPAICDLGIDSDAVSGATPRAREVAELDDREDSRVSFPSDLSEDEDARSTVAALPGETNSPLIFPRRPLVTSNFYAEGNDIRALVHSNSSHAPDEAFALHKLRSVSQESLGSCRKMNIFDWSEQSRNDRDVSGMDERPRTVHGKNGPEFRGSRAPGRRAPNSLHLRSQSVPVAREPTIASESRQTSGKFGTWGLGSKGVSEDWDSDFEFDDAEVDNENMRPSRTSSRRGMIVPAAILERQASLHGQFGQVQELTLLVEELKRLRHRASFLNIVQGPSSELWQEAEGIVNLATLDDEENNDSPPRSPTSLTFSFDDSEGESSNLADPSKRTSGDSWRASLSEKLPPHLSVSCDTSAKAKSVLDLIYQQRVSHDPALRGPQCSRSKKLPFDTQSLRDLVIRAGVVTRALKEVIRKEEGVITTPDDKTQSSDPPFSRIFDQPTDDNHLIYESHCVN</sequence>
<feature type="compositionally biased region" description="Polar residues" evidence="1">
    <location>
        <begin position="375"/>
        <end position="386"/>
    </location>
</feature>
<keyword evidence="3" id="KW-1185">Reference proteome</keyword>
<evidence type="ECO:0000313" key="3">
    <source>
        <dbReference type="Proteomes" id="UP000234474"/>
    </source>
</evidence>
<feature type="region of interest" description="Disordered" evidence="1">
    <location>
        <begin position="514"/>
        <end position="538"/>
    </location>
</feature>
<dbReference type="Proteomes" id="UP000234474">
    <property type="component" value="Unassembled WGS sequence"/>
</dbReference>
<comment type="caution">
    <text evidence="2">The sequence shown here is derived from an EMBL/GenBank/DDBJ whole genome shotgun (WGS) entry which is preliminary data.</text>
</comment>
<feature type="compositionally biased region" description="Polar residues" evidence="1">
    <location>
        <begin position="409"/>
        <end position="426"/>
    </location>
</feature>
<dbReference type="AlphaFoldDB" id="A0A2I1C6G4"/>
<proteinExistence type="predicted"/>
<feature type="compositionally biased region" description="Polar residues" evidence="1">
    <location>
        <begin position="170"/>
        <end position="182"/>
    </location>
</feature>
<feature type="compositionally biased region" description="Low complexity" evidence="1">
    <location>
        <begin position="514"/>
        <end position="526"/>
    </location>
</feature>
<name>A0A2I1C6G4_ASPN1</name>
<dbReference type="RefSeq" id="XP_024681798.1">
    <property type="nucleotide sequence ID" value="XM_024825025.1"/>
</dbReference>
<feature type="region of interest" description="Disordered" evidence="1">
    <location>
        <begin position="624"/>
        <end position="648"/>
    </location>
</feature>
<dbReference type="GO" id="GO:0005096">
    <property type="term" value="F:GTPase activator activity"/>
    <property type="evidence" value="ECO:0007669"/>
    <property type="project" value="InterPro"/>
</dbReference>
<feature type="compositionally biased region" description="Basic and acidic residues" evidence="1">
    <location>
        <begin position="125"/>
        <end position="134"/>
    </location>
</feature>
<dbReference type="GeneID" id="36532350"/>
<feature type="compositionally biased region" description="Basic and acidic residues" evidence="1">
    <location>
        <begin position="337"/>
        <end position="349"/>
    </location>
</feature>
<feature type="region of interest" description="Disordered" evidence="1">
    <location>
        <begin position="1019"/>
        <end position="1040"/>
    </location>
</feature>
<dbReference type="VEuPathDB" id="FungiDB:P174DRAFT_422208"/>
<dbReference type="Pfam" id="PF20162">
    <property type="entry name" value="Etd1"/>
    <property type="match status" value="1"/>
</dbReference>
<evidence type="ECO:0000256" key="1">
    <source>
        <dbReference type="SAM" id="MobiDB-lite"/>
    </source>
</evidence>
<dbReference type="OMA" id="NDTRIFS"/>
<dbReference type="OrthoDB" id="5346713at2759"/>